<organism evidence="1 2">
    <name type="scientific">Psychrobacillus soli</name>
    <dbReference type="NCBI Taxonomy" id="1543965"/>
    <lineage>
        <taxon>Bacteria</taxon>
        <taxon>Bacillati</taxon>
        <taxon>Bacillota</taxon>
        <taxon>Bacilli</taxon>
        <taxon>Bacillales</taxon>
        <taxon>Bacillaceae</taxon>
        <taxon>Psychrobacillus</taxon>
    </lineage>
</organism>
<gene>
    <name evidence="1" type="ORF">FG383_04855</name>
</gene>
<name>A0A544TJN4_9BACI</name>
<evidence type="ECO:0000313" key="1">
    <source>
        <dbReference type="EMBL" id="TQR17651.1"/>
    </source>
</evidence>
<dbReference type="Pfam" id="PF20074">
    <property type="entry name" value="DUF6470"/>
    <property type="match status" value="1"/>
</dbReference>
<sequence length="184" mass="20401">MNIPKLQVHSTKVQIGLNTQKPVQQIEQPKANLDLQQPKAVQMIETTKPQLTIDTEQARADLDLKSSSRRVAEVADYSKQTALDGTGRRAQEGNELMRIENGGNPISSQAKQTGRQPYSSLSIKFIPSHGSVKVNFEPGSVDIKVEPQQVINNSKMNKPIHTYTPGKVAVEIQQHASLKIDWLI</sequence>
<dbReference type="InterPro" id="IPR045527">
    <property type="entry name" value="DUF6470"/>
</dbReference>
<keyword evidence="2" id="KW-1185">Reference proteome</keyword>
<dbReference type="RefSeq" id="WP_142605729.1">
    <property type="nucleotide sequence ID" value="NZ_VDGG01000007.1"/>
</dbReference>
<dbReference type="AlphaFoldDB" id="A0A544TJN4"/>
<proteinExistence type="predicted"/>
<accession>A0A544TJN4</accession>
<comment type="caution">
    <text evidence="1">The sequence shown here is derived from an EMBL/GenBank/DDBJ whole genome shotgun (WGS) entry which is preliminary data.</text>
</comment>
<evidence type="ECO:0000313" key="2">
    <source>
        <dbReference type="Proteomes" id="UP000318937"/>
    </source>
</evidence>
<dbReference type="OrthoDB" id="2112831at2"/>
<dbReference type="Proteomes" id="UP000318937">
    <property type="component" value="Unassembled WGS sequence"/>
</dbReference>
<reference evidence="1 2" key="1">
    <citation type="submission" date="2019-05" db="EMBL/GenBank/DDBJ databases">
        <title>Psychrobacillus vulpis sp. nov., a new species isolated from feces of a red fox that inhabits in The Tablas de Daimiel Natural Park, Albacete, Spain.</title>
        <authorList>
            <person name="Rodriguez M."/>
            <person name="Reina J.C."/>
            <person name="Bejar V."/>
            <person name="Llamas I."/>
        </authorList>
    </citation>
    <scope>NUCLEOTIDE SEQUENCE [LARGE SCALE GENOMIC DNA]</scope>
    <source>
        <strain evidence="1 2">NHI-2</strain>
    </source>
</reference>
<dbReference type="EMBL" id="VDGG01000007">
    <property type="protein sequence ID" value="TQR17651.1"/>
    <property type="molecule type" value="Genomic_DNA"/>
</dbReference>
<protein>
    <recommendedName>
        <fullName evidence="3">YviE</fullName>
    </recommendedName>
</protein>
<evidence type="ECO:0008006" key="3">
    <source>
        <dbReference type="Google" id="ProtNLM"/>
    </source>
</evidence>